<dbReference type="GO" id="GO:0004674">
    <property type="term" value="F:protein serine/threonine kinase activity"/>
    <property type="evidence" value="ECO:0007669"/>
    <property type="project" value="InterPro"/>
</dbReference>
<evidence type="ECO:0000256" key="3">
    <source>
        <dbReference type="ARBA" id="ARBA00022777"/>
    </source>
</evidence>
<keyword evidence="2" id="KW-0547">Nucleotide-binding</keyword>
<accession>A0A8S1S9C1</accession>
<dbReference type="GO" id="GO:0010506">
    <property type="term" value="P:regulation of autophagy"/>
    <property type="evidence" value="ECO:0007669"/>
    <property type="project" value="InterPro"/>
</dbReference>
<dbReference type="GO" id="GO:0000045">
    <property type="term" value="P:autophagosome assembly"/>
    <property type="evidence" value="ECO:0007669"/>
    <property type="project" value="TreeGrafter"/>
</dbReference>
<name>A0A8S1S9C1_9CILI</name>
<evidence type="ECO:0000259" key="5">
    <source>
        <dbReference type="PROSITE" id="PS50011"/>
    </source>
</evidence>
<evidence type="ECO:0000256" key="1">
    <source>
        <dbReference type="ARBA" id="ARBA00022679"/>
    </source>
</evidence>
<keyword evidence="3" id="KW-0418">Kinase</keyword>
<dbReference type="SMART" id="SM00220">
    <property type="entry name" value="S_TKc"/>
    <property type="match status" value="1"/>
</dbReference>
<feature type="domain" description="Protein kinase" evidence="5">
    <location>
        <begin position="78"/>
        <end position="359"/>
    </location>
</feature>
<evidence type="ECO:0000313" key="6">
    <source>
        <dbReference type="EMBL" id="CAD8136688.1"/>
    </source>
</evidence>
<dbReference type="GO" id="GO:0005829">
    <property type="term" value="C:cytosol"/>
    <property type="evidence" value="ECO:0007669"/>
    <property type="project" value="TreeGrafter"/>
</dbReference>
<dbReference type="GO" id="GO:0005524">
    <property type="term" value="F:ATP binding"/>
    <property type="evidence" value="ECO:0007669"/>
    <property type="project" value="UniProtKB-KW"/>
</dbReference>
<reference evidence="6" key="1">
    <citation type="submission" date="2021-01" db="EMBL/GenBank/DDBJ databases">
        <authorList>
            <consortium name="Genoscope - CEA"/>
            <person name="William W."/>
        </authorList>
    </citation>
    <scope>NUCLEOTIDE SEQUENCE</scope>
</reference>
<comment type="caution">
    <text evidence="6">The sequence shown here is derived from an EMBL/GenBank/DDBJ whole genome shotgun (WGS) entry which is preliminary data.</text>
</comment>
<evidence type="ECO:0000313" key="7">
    <source>
        <dbReference type="Proteomes" id="UP000689195"/>
    </source>
</evidence>
<evidence type="ECO:0000256" key="4">
    <source>
        <dbReference type="ARBA" id="ARBA00022840"/>
    </source>
</evidence>
<dbReference type="AlphaFoldDB" id="A0A8S1S9C1"/>
<dbReference type="PANTHER" id="PTHR24348">
    <property type="entry name" value="SERINE/THREONINE-PROTEIN KINASE UNC-51-RELATED"/>
    <property type="match status" value="1"/>
</dbReference>
<evidence type="ECO:0000256" key="2">
    <source>
        <dbReference type="ARBA" id="ARBA00022741"/>
    </source>
</evidence>
<protein>
    <recommendedName>
        <fullName evidence="5">Protein kinase domain-containing protein</fullName>
    </recommendedName>
</protein>
<dbReference type="InterPro" id="IPR045269">
    <property type="entry name" value="Atg1-like"/>
</dbReference>
<organism evidence="6 7">
    <name type="scientific">Paramecium pentaurelia</name>
    <dbReference type="NCBI Taxonomy" id="43138"/>
    <lineage>
        <taxon>Eukaryota</taxon>
        <taxon>Sar</taxon>
        <taxon>Alveolata</taxon>
        <taxon>Ciliophora</taxon>
        <taxon>Intramacronucleata</taxon>
        <taxon>Oligohymenophorea</taxon>
        <taxon>Peniculida</taxon>
        <taxon>Parameciidae</taxon>
        <taxon>Paramecium</taxon>
    </lineage>
</organism>
<dbReference type="Proteomes" id="UP000689195">
    <property type="component" value="Unassembled WGS sequence"/>
</dbReference>
<dbReference type="OrthoDB" id="669224at2759"/>
<sequence>MHNLFQHKIQKSNNKYIKKPYQISYNKEQFICNQLVIGLDRITIIINAYSNQYFLFLLKNLLMFYREGNTYTNGEYTIYEQKQIGKGAYGIVFECTRKNRNDNLCAKIIKSMTNNSEYLSRESFIINTLREACPDNPNLIKVYYCQYQKFENNDVLIIIMEKCSSNLKDDLSQKQKYTSDEVLNILKQLLNGYKPLYEKSILHRDIKPENILISFDNSGKPIYKLGDFGVGKINSSNDTTITKVGTPVYAAPELNCLINDSSLDQAIKDLKLIQNGKSQVDVYSIGIMLYQFLFGEPPFQTQNPDQVKTFFQNLKHTPFKIKEPIKDINSDLLTLIEKMIVYNPKDRIKFSEIYSHKLISIQTQQPTKFDKRATNPFQNQNQNQNTFSNQIPFQNKIVFANQNQFQNSVPTQFSIQKQNLRATNPNPPQTQFNNPGPRMGTLNSVQIDNKQNQQINFQPPQNQIQPQIGQAQFTPQLVQSQFQPLKPQTQVQTQQNNQQIQIDELQDTIFYLQSQLSENYFFYSKQTIRLLKQAFDSVQKCDQSQINIYTDKLMECYKFQDKNAYSLGFLKFYYCLINKKNKLIIQRQFNNEQELIQAINNILKQCPPKS</sequence>
<keyword evidence="1" id="KW-0808">Transferase</keyword>
<gene>
    <name evidence="6" type="ORF">PPENT_87.1.T0050276</name>
</gene>
<keyword evidence="7" id="KW-1185">Reference proteome</keyword>
<dbReference type="EMBL" id="CAJJDO010000005">
    <property type="protein sequence ID" value="CAD8136688.1"/>
    <property type="molecule type" value="Genomic_DNA"/>
</dbReference>
<keyword evidence="4" id="KW-0067">ATP-binding</keyword>
<dbReference type="InterPro" id="IPR000719">
    <property type="entry name" value="Prot_kinase_dom"/>
</dbReference>
<dbReference type="GO" id="GO:0016020">
    <property type="term" value="C:membrane"/>
    <property type="evidence" value="ECO:0007669"/>
    <property type="project" value="TreeGrafter"/>
</dbReference>
<dbReference type="InterPro" id="IPR008271">
    <property type="entry name" value="Ser/Thr_kinase_AS"/>
</dbReference>
<dbReference type="PROSITE" id="PS50011">
    <property type="entry name" value="PROTEIN_KINASE_DOM"/>
    <property type="match status" value="1"/>
</dbReference>
<proteinExistence type="predicted"/>
<dbReference type="PROSITE" id="PS00108">
    <property type="entry name" value="PROTEIN_KINASE_ST"/>
    <property type="match status" value="1"/>
</dbReference>
<dbReference type="GO" id="GO:0005776">
    <property type="term" value="C:autophagosome"/>
    <property type="evidence" value="ECO:0007669"/>
    <property type="project" value="TreeGrafter"/>
</dbReference>
<dbReference type="Pfam" id="PF00069">
    <property type="entry name" value="Pkinase"/>
    <property type="match status" value="1"/>
</dbReference>
<dbReference type="GO" id="GO:0000407">
    <property type="term" value="C:phagophore assembly site"/>
    <property type="evidence" value="ECO:0007669"/>
    <property type="project" value="TreeGrafter"/>
</dbReference>
<dbReference type="PANTHER" id="PTHR24348:SF22">
    <property type="entry name" value="NON-SPECIFIC SERINE_THREONINE PROTEIN KINASE"/>
    <property type="match status" value="1"/>
</dbReference>